<organism evidence="6 7">
    <name type="scientific">Pararhodobacter marinus</name>
    <dbReference type="NCBI Taxonomy" id="2184063"/>
    <lineage>
        <taxon>Bacteria</taxon>
        <taxon>Pseudomonadati</taxon>
        <taxon>Pseudomonadota</taxon>
        <taxon>Alphaproteobacteria</taxon>
        <taxon>Rhodobacterales</taxon>
        <taxon>Paracoccaceae</taxon>
        <taxon>Pararhodobacter</taxon>
    </lineage>
</organism>
<dbReference type="Pfam" id="PF03466">
    <property type="entry name" value="LysR_substrate"/>
    <property type="match status" value="1"/>
</dbReference>
<dbReference type="Gene3D" id="3.40.190.10">
    <property type="entry name" value="Periplasmic binding protein-like II"/>
    <property type="match status" value="2"/>
</dbReference>
<dbReference type="InterPro" id="IPR036390">
    <property type="entry name" value="WH_DNA-bd_sf"/>
</dbReference>
<dbReference type="PANTHER" id="PTHR30118">
    <property type="entry name" value="HTH-TYPE TRANSCRIPTIONAL REGULATOR LEUO-RELATED"/>
    <property type="match status" value="1"/>
</dbReference>
<dbReference type="Proteomes" id="UP000244940">
    <property type="component" value="Unassembled WGS sequence"/>
</dbReference>
<dbReference type="PRINTS" id="PR00039">
    <property type="entry name" value="HTHLYSR"/>
</dbReference>
<name>A0A2U2CCT0_9RHOB</name>
<comment type="caution">
    <text evidence="6">The sequence shown here is derived from an EMBL/GenBank/DDBJ whole genome shotgun (WGS) entry which is preliminary data.</text>
</comment>
<dbReference type="SUPFAM" id="SSF53850">
    <property type="entry name" value="Periplasmic binding protein-like II"/>
    <property type="match status" value="1"/>
</dbReference>
<dbReference type="AlphaFoldDB" id="A0A2U2CCT0"/>
<dbReference type="Pfam" id="PF00126">
    <property type="entry name" value="HTH_1"/>
    <property type="match status" value="1"/>
</dbReference>
<keyword evidence="3" id="KW-0238">DNA-binding</keyword>
<keyword evidence="4" id="KW-0804">Transcription</keyword>
<evidence type="ECO:0000259" key="5">
    <source>
        <dbReference type="PROSITE" id="PS50931"/>
    </source>
</evidence>
<proteinExistence type="inferred from homology"/>
<dbReference type="InterPro" id="IPR050389">
    <property type="entry name" value="LysR-type_TF"/>
</dbReference>
<evidence type="ECO:0000256" key="4">
    <source>
        <dbReference type="ARBA" id="ARBA00023163"/>
    </source>
</evidence>
<dbReference type="PROSITE" id="PS50931">
    <property type="entry name" value="HTH_LYSR"/>
    <property type="match status" value="1"/>
</dbReference>
<dbReference type="Gene3D" id="1.10.10.10">
    <property type="entry name" value="Winged helix-like DNA-binding domain superfamily/Winged helix DNA-binding domain"/>
    <property type="match status" value="1"/>
</dbReference>
<dbReference type="RefSeq" id="WP_109532754.1">
    <property type="nucleotide sequence ID" value="NZ_QEYD01000004.1"/>
</dbReference>
<accession>A0A2U2CCT0</accession>
<keyword evidence="7" id="KW-1185">Reference proteome</keyword>
<reference evidence="6 7" key="1">
    <citation type="submission" date="2018-05" db="EMBL/GenBank/DDBJ databases">
        <title>Pararhodobacter marina sp. nov., isolated from deep-sea water of the Indian Ocean.</title>
        <authorList>
            <person name="Lai Q.Sr."/>
            <person name="Liu X."/>
            <person name="Shao Z."/>
        </authorList>
    </citation>
    <scope>NUCLEOTIDE SEQUENCE [LARGE SCALE GENOMIC DNA]</scope>
    <source>
        <strain evidence="6 7">CIC4N-9</strain>
    </source>
</reference>
<gene>
    <name evidence="6" type="ORF">C4N9_07815</name>
</gene>
<dbReference type="InterPro" id="IPR036388">
    <property type="entry name" value="WH-like_DNA-bd_sf"/>
</dbReference>
<dbReference type="SUPFAM" id="SSF46785">
    <property type="entry name" value="Winged helix' DNA-binding domain"/>
    <property type="match status" value="1"/>
</dbReference>
<sequence length="308" mass="32744">MKSIRLETLDLNLLKLFVAVAETGSVSQAALRVGLTQPAASNALSRLRHALGDPLFRRERHGMMPTRYASAVLPSVRAALDGVIGALSEASHFDPAQSRRCFRLSLSGLGEALFLPALVRTLFDEAPHIRIQNDPVAAPDLAEALHQGQIDLALGLLALDGPEIGVRALHSEDYVALTGPHDGPLPATDKALRDSRLVVAAPAATYAAEVTAILARRGLGGNVAVCLRDVSALPDLLLDDRFLAIVPRAYATRLARAGRARMLPGSLGSSNAPVTMIWSLRAESDPGFRWFRDRVTAISEAGGFSDGA</sequence>
<dbReference type="GO" id="GO:0003677">
    <property type="term" value="F:DNA binding"/>
    <property type="evidence" value="ECO:0007669"/>
    <property type="project" value="UniProtKB-KW"/>
</dbReference>
<evidence type="ECO:0000256" key="3">
    <source>
        <dbReference type="ARBA" id="ARBA00023125"/>
    </source>
</evidence>
<evidence type="ECO:0000256" key="2">
    <source>
        <dbReference type="ARBA" id="ARBA00023015"/>
    </source>
</evidence>
<dbReference type="InterPro" id="IPR000847">
    <property type="entry name" value="LysR_HTH_N"/>
</dbReference>
<dbReference type="EMBL" id="QEYD01000004">
    <property type="protein sequence ID" value="PWE29641.1"/>
    <property type="molecule type" value="Genomic_DNA"/>
</dbReference>
<comment type="similarity">
    <text evidence="1">Belongs to the LysR transcriptional regulatory family.</text>
</comment>
<dbReference type="GeneID" id="94364792"/>
<keyword evidence="2" id="KW-0805">Transcription regulation</keyword>
<protein>
    <recommendedName>
        <fullName evidence="5">HTH lysR-type domain-containing protein</fullName>
    </recommendedName>
</protein>
<dbReference type="GO" id="GO:0003700">
    <property type="term" value="F:DNA-binding transcription factor activity"/>
    <property type="evidence" value="ECO:0007669"/>
    <property type="project" value="InterPro"/>
</dbReference>
<dbReference type="OrthoDB" id="9774011at2"/>
<dbReference type="InterPro" id="IPR005119">
    <property type="entry name" value="LysR_subst-bd"/>
</dbReference>
<evidence type="ECO:0000313" key="7">
    <source>
        <dbReference type="Proteomes" id="UP000244940"/>
    </source>
</evidence>
<evidence type="ECO:0000256" key="1">
    <source>
        <dbReference type="ARBA" id="ARBA00009437"/>
    </source>
</evidence>
<evidence type="ECO:0000313" key="6">
    <source>
        <dbReference type="EMBL" id="PWE29641.1"/>
    </source>
</evidence>
<dbReference type="PANTHER" id="PTHR30118:SF6">
    <property type="entry name" value="HTH-TYPE TRANSCRIPTIONAL REGULATOR LEUO"/>
    <property type="match status" value="1"/>
</dbReference>
<feature type="domain" description="HTH lysR-type" evidence="5">
    <location>
        <begin position="9"/>
        <end position="66"/>
    </location>
</feature>